<proteinExistence type="predicted"/>
<dbReference type="RefSeq" id="WP_345340804.1">
    <property type="nucleotide sequence ID" value="NZ_BAABLI010000017.1"/>
</dbReference>
<evidence type="ECO:0000313" key="2">
    <source>
        <dbReference type="EMBL" id="MFD2095948.1"/>
    </source>
</evidence>
<protein>
    <submittedName>
        <fullName evidence="2">Uncharacterized protein</fullName>
    </submittedName>
</protein>
<feature type="compositionally biased region" description="Polar residues" evidence="1">
    <location>
        <begin position="19"/>
        <end position="29"/>
    </location>
</feature>
<dbReference type="EMBL" id="JBHUHT010000011">
    <property type="protein sequence ID" value="MFD2095948.1"/>
    <property type="molecule type" value="Genomic_DNA"/>
</dbReference>
<organism evidence="2 3">
    <name type="scientific">Corallincola platygyrae</name>
    <dbReference type="NCBI Taxonomy" id="1193278"/>
    <lineage>
        <taxon>Bacteria</taxon>
        <taxon>Pseudomonadati</taxon>
        <taxon>Pseudomonadota</taxon>
        <taxon>Gammaproteobacteria</taxon>
        <taxon>Alteromonadales</taxon>
        <taxon>Psychromonadaceae</taxon>
        <taxon>Corallincola</taxon>
    </lineage>
</organism>
<evidence type="ECO:0000256" key="1">
    <source>
        <dbReference type="SAM" id="MobiDB-lite"/>
    </source>
</evidence>
<feature type="region of interest" description="Disordered" evidence="1">
    <location>
        <begin position="10"/>
        <end position="31"/>
    </location>
</feature>
<reference evidence="3" key="1">
    <citation type="journal article" date="2019" name="Int. J. Syst. Evol. Microbiol.">
        <title>The Global Catalogue of Microorganisms (GCM) 10K type strain sequencing project: providing services to taxonomists for standard genome sequencing and annotation.</title>
        <authorList>
            <consortium name="The Broad Institute Genomics Platform"/>
            <consortium name="The Broad Institute Genome Sequencing Center for Infectious Disease"/>
            <person name="Wu L."/>
            <person name="Ma J."/>
        </authorList>
    </citation>
    <scope>NUCLEOTIDE SEQUENCE [LARGE SCALE GENOMIC DNA]</scope>
    <source>
        <strain evidence="3">CGMCC 1.10992</strain>
    </source>
</reference>
<evidence type="ECO:0000313" key="3">
    <source>
        <dbReference type="Proteomes" id="UP001597380"/>
    </source>
</evidence>
<gene>
    <name evidence="2" type="ORF">ACFSJ3_08135</name>
</gene>
<keyword evidence="3" id="KW-1185">Reference proteome</keyword>
<dbReference type="Proteomes" id="UP001597380">
    <property type="component" value="Unassembled WGS sequence"/>
</dbReference>
<name>A0ABW4XN96_9GAMM</name>
<comment type="caution">
    <text evidence="2">The sequence shown here is derived from an EMBL/GenBank/DDBJ whole genome shotgun (WGS) entry which is preliminary data.</text>
</comment>
<sequence>MLQTLNDIKFNGPARSNEAEQTTTQPTSVETREAAEPLYLPIVKAVHLPENMHKKLISSFCILHVVLGCSTLPDEPWEDTYFASSDMDGHHNLSCPNEVAIELSREAIQMEFPEYYSDFLKKGFSLYSPIYGEYRGKKMWRYTYKSILGFKKISHQEYGGSHYERSLEVSVSEQCEVLGVDYFKGKLQYIY</sequence>
<accession>A0ABW4XN96</accession>